<evidence type="ECO:0000256" key="3">
    <source>
        <dbReference type="SAM" id="Phobius"/>
    </source>
</evidence>
<reference evidence="5" key="1">
    <citation type="submission" date="2023-09" db="EMBL/GenBank/DDBJ databases">
        <title>Undibacterium sp. 20NA77.5 isolated from freshwater.</title>
        <authorList>
            <person name="Le V."/>
            <person name="Ko S.-R."/>
            <person name="Ahn C.-Y."/>
            <person name="Oh H.-M."/>
        </authorList>
    </citation>
    <scope>NUCLEOTIDE SEQUENCE</scope>
    <source>
        <strain evidence="5">20NA77.5</strain>
    </source>
</reference>
<feature type="transmembrane region" description="Helical" evidence="3">
    <location>
        <begin position="39"/>
        <end position="56"/>
    </location>
</feature>
<protein>
    <recommendedName>
        <fullName evidence="1">diguanylate cyclase</fullName>
        <ecNumber evidence="1">2.7.7.65</ecNumber>
    </recommendedName>
</protein>
<evidence type="ECO:0000256" key="1">
    <source>
        <dbReference type="ARBA" id="ARBA00012528"/>
    </source>
</evidence>
<dbReference type="RefSeq" id="WP_309482322.1">
    <property type="nucleotide sequence ID" value="NZ_CP133720.1"/>
</dbReference>
<keyword evidence="3" id="KW-0812">Transmembrane</keyword>
<dbReference type="Gene3D" id="3.30.70.270">
    <property type="match status" value="1"/>
</dbReference>
<dbReference type="InterPro" id="IPR000160">
    <property type="entry name" value="GGDEF_dom"/>
</dbReference>
<feature type="transmembrane region" description="Helical" evidence="3">
    <location>
        <begin position="6"/>
        <end position="27"/>
    </location>
</feature>
<dbReference type="InterPro" id="IPR029787">
    <property type="entry name" value="Nucleotide_cyclase"/>
</dbReference>
<dbReference type="GO" id="GO:0052621">
    <property type="term" value="F:diguanylate cyclase activity"/>
    <property type="evidence" value="ECO:0007669"/>
    <property type="project" value="UniProtKB-EC"/>
</dbReference>
<sequence length="399" mass="44456">MQLDPRTMLIVWAAINVMFAGMLGLISQQSDNIRGAKQWAWGDLLIGLSFAIASQVSFPPQFIIVFLGSIGVGTGMGLLYNGIEAFRGKRCSYWVPVVLSLVLFLNNYGLSTVINEPRLRIFINFFLFFVIHVACARALLIRIEPGLRTAYWLAGLSFSLIAMLAVARMINLFFLTNSTVSMFNTTGVNPYVFFFASMAQMAMSLAFMLLINTTLANQLKNLAATDPLTGLMNRRSLDMEITRQLANEKRNGECLSLMMIDVDYFKRLNDKFGHPAGDEVLRRLAHLMQSVVRTNDYIARYGGEEFCILLPGTTETQALVLADRIRRLFTDLIIEWDGNIISSSVSIGVADTEHDAHEAHSLLSAADLALYMAKHQGRNRVVAFSTYGQHDVSVIANRA</sequence>
<keyword evidence="6" id="KW-1185">Reference proteome</keyword>
<evidence type="ECO:0000313" key="5">
    <source>
        <dbReference type="EMBL" id="WMW80831.1"/>
    </source>
</evidence>
<evidence type="ECO:0000256" key="2">
    <source>
        <dbReference type="ARBA" id="ARBA00034247"/>
    </source>
</evidence>
<gene>
    <name evidence="5" type="ORF">RF679_00785</name>
</gene>
<dbReference type="CDD" id="cd01949">
    <property type="entry name" value="GGDEF"/>
    <property type="match status" value="1"/>
</dbReference>
<dbReference type="InterPro" id="IPR043128">
    <property type="entry name" value="Rev_trsase/Diguanyl_cyclase"/>
</dbReference>
<keyword evidence="3" id="KW-0472">Membrane</keyword>
<dbReference type="SMART" id="SM00267">
    <property type="entry name" value="GGDEF"/>
    <property type="match status" value="1"/>
</dbReference>
<comment type="catalytic activity">
    <reaction evidence="2">
        <text>2 GTP = 3',3'-c-di-GMP + 2 diphosphate</text>
        <dbReference type="Rhea" id="RHEA:24898"/>
        <dbReference type="ChEBI" id="CHEBI:33019"/>
        <dbReference type="ChEBI" id="CHEBI:37565"/>
        <dbReference type="ChEBI" id="CHEBI:58805"/>
        <dbReference type="EC" id="2.7.7.65"/>
    </reaction>
</comment>
<dbReference type="Pfam" id="PF00990">
    <property type="entry name" value="GGDEF"/>
    <property type="match status" value="1"/>
</dbReference>
<evidence type="ECO:0000313" key="6">
    <source>
        <dbReference type="Proteomes" id="UP001181355"/>
    </source>
</evidence>
<proteinExistence type="predicted"/>
<feature type="domain" description="GGDEF" evidence="4">
    <location>
        <begin position="253"/>
        <end position="386"/>
    </location>
</feature>
<accession>A0ABY9RLF3</accession>
<feature type="transmembrane region" description="Helical" evidence="3">
    <location>
        <begin position="152"/>
        <end position="171"/>
    </location>
</feature>
<evidence type="ECO:0000259" key="4">
    <source>
        <dbReference type="PROSITE" id="PS50887"/>
    </source>
</evidence>
<keyword evidence="5" id="KW-0808">Transferase</keyword>
<feature type="transmembrane region" description="Helical" evidence="3">
    <location>
        <begin position="121"/>
        <end position="140"/>
    </location>
</feature>
<dbReference type="PROSITE" id="PS50887">
    <property type="entry name" value="GGDEF"/>
    <property type="match status" value="1"/>
</dbReference>
<feature type="transmembrane region" description="Helical" evidence="3">
    <location>
        <begin position="92"/>
        <end position="109"/>
    </location>
</feature>
<dbReference type="PANTHER" id="PTHR45138">
    <property type="entry name" value="REGULATORY COMPONENTS OF SENSORY TRANSDUCTION SYSTEM"/>
    <property type="match status" value="1"/>
</dbReference>
<feature type="transmembrane region" description="Helical" evidence="3">
    <location>
        <begin position="62"/>
        <end position="80"/>
    </location>
</feature>
<name>A0ABY9RLF3_9BURK</name>
<keyword evidence="5" id="KW-0548">Nucleotidyltransferase</keyword>
<organism evidence="5 6">
    <name type="scientific">Undibacterium cyanobacteriorum</name>
    <dbReference type="NCBI Taxonomy" id="3073561"/>
    <lineage>
        <taxon>Bacteria</taxon>
        <taxon>Pseudomonadati</taxon>
        <taxon>Pseudomonadota</taxon>
        <taxon>Betaproteobacteria</taxon>
        <taxon>Burkholderiales</taxon>
        <taxon>Oxalobacteraceae</taxon>
        <taxon>Undibacterium</taxon>
    </lineage>
</organism>
<dbReference type="InterPro" id="IPR050469">
    <property type="entry name" value="Diguanylate_Cyclase"/>
</dbReference>
<dbReference type="Proteomes" id="UP001181355">
    <property type="component" value="Chromosome"/>
</dbReference>
<dbReference type="SUPFAM" id="SSF55073">
    <property type="entry name" value="Nucleotide cyclase"/>
    <property type="match status" value="1"/>
</dbReference>
<dbReference type="NCBIfam" id="TIGR00254">
    <property type="entry name" value="GGDEF"/>
    <property type="match status" value="1"/>
</dbReference>
<dbReference type="EC" id="2.7.7.65" evidence="1"/>
<dbReference type="PANTHER" id="PTHR45138:SF9">
    <property type="entry name" value="DIGUANYLATE CYCLASE DGCM-RELATED"/>
    <property type="match status" value="1"/>
</dbReference>
<dbReference type="EMBL" id="CP133720">
    <property type="protein sequence ID" value="WMW80831.1"/>
    <property type="molecule type" value="Genomic_DNA"/>
</dbReference>
<keyword evidence="3" id="KW-1133">Transmembrane helix</keyword>
<feature type="transmembrane region" description="Helical" evidence="3">
    <location>
        <begin position="191"/>
        <end position="211"/>
    </location>
</feature>